<organism evidence="2 3">
    <name type="scientific">Microbacterium lushaniae</name>
    <dbReference type="NCBI Taxonomy" id="2614639"/>
    <lineage>
        <taxon>Bacteria</taxon>
        <taxon>Bacillati</taxon>
        <taxon>Actinomycetota</taxon>
        <taxon>Actinomycetes</taxon>
        <taxon>Micrococcales</taxon>
        <taxon>Microbacteriaceae</taxon>
        <taxon>Microbacterium</taxon>
    </lineage>
</organism>
<dbReference type="KEGG" id="mlz:F6J85_10490"/>
<feature type="transmembrane region" description="Helical" evidence="1">
    <location>
        <begin position="20"/>
        <end position="41"/>
    </location>
</feature>
<keyword evidence="3" id="KW-1185">Reference proteome</keyword>
<accession>A0A5J6L4U0</accession>
<sequence>MTSNLGAPASHTARKTAPNLTRAGIVIAAVLALVDIVGGVAQLAPGSLLPPEVAVVAIVLGVGTAVLVPIAWRGSRWSIWLMAALRALSALTAVPAFFVPDVPTAAVLAAAVTVVVTVVAIVLLLLKGQRS</sequence>
<evidence type="ECO:0000313" key="2">
    <source>
        <dbReference type="EMBL" id="QEW03487.1"/>
    </source>
</evidence>
<protein>
    <submittedName>
        <fullName evidence="2">Uncharacterized protein</fullName>
    </submittedName>
</protein>
<gene>
    <name evidence="2" type="ORF">F6J85_10490</name>
</gene>
<dbReference type="AlphaFoldDB" id="A0A5J6L4U0"/>
<dbReference type="EMBL" id="CP044232">
    <property type="protein sequence ID" value="QEW03487.1"/>
    <property type="molecule type" value="Genomic_DNA"/>
</dbReference>
<proteinExistence type="predicted"/>
<evidence type="ECO:0000313" key="3">
    <source>
        <dbReference type="Proteomes" id="UP000325516"/>
    </source>
</evidence>
<name>A0A5J6L4U0_9MICO</name>
<keyword evidence="1" id="KW-1133">Transmembrane helix</keyword>
<dbReference type="Proteomes" id="UP000325516">
    <property type="component" value="Chromosome"/>
</dbReference>
<dbReference type="RefSeq" id="WP_150924933.1">
    <property type="nucleotide sequence ID" value="NZ_CP044232.1"/>
</dbReference>
<feature type="transmembrane region" description="Helical" evidence="1">
    <location>
        <begin position="105"/>
        <end position="126"/>
    </location>
</feature>
<keyword evidence="1" id="KW-0472">Membrane</keyword>
<feature type="transmembrane region" description="Helical" evidence="1">
    <location>
        <begin position="53"/>
        <end position="72"/>
    </location>
</feature>
<feature type="transmembrane region" description="Helical" evidence="1">
    <location>
        <begin position="79"/>
        <end position="99"/>
    </location>
</feature>
<reference evidence="3" key="1">
    <citation type="submission" date="2019-09" db="EMBL/GenBank/DDBJ databases">
        <title>Mumia zhuanghuii sp. nov. isolated from the intestinal contents of plateau pika (Ochotona curzoniae) in the Qinghai-Tibet plateau of China.</title>
        <authorList>
            <person name="Tian Z."/>
        </authorList>
    </citation>
    <scope>NUCLEOTIDE SEQUENCE [LARGE SCALE GENOMIC DNA]</scope>
    <source>
        <strain evidence="3">L-031</strain>
    </source>
</reference>
<keyword evidence="1" id="KW-0812">Transmembrane</keyword>
<evidence type="ECO:0000256" key="1">
    <source>
        <dbReference type="SAM" id="Phobius"/>
    </source>
</evidence>